<dbReference type="InterPro" id="IPR022898">
    <property type="entry name" value="RNase_HII"/>
</dbReference>
<proteinExistence type="inferred from homology"/>
<dbReference type="HAMAP" id="MF_00052_B">
    <property type="entry name" value="RNase_HII_B"/>
    <property type="match status" value="1"/>
</dbReference>
<dbReference type="EC" id="3.1.26.4" evidence="6 14"/>
<evidence type="ECO:0000256" key="10">
    <source>
        <dbReference type="ARBA" id="ARBA00022723"/>
    </source>
</evidence>
<keyword evidence="10 14" id="KW-0479">Metal-binding</keyword>
<dbReference type="PANTHER" id="PTHR10954">
    <property type="entry name" value="RIBONUCLEASE H2 SUBUNIT A"/>
    <property type="match status" value="1"/>
</dbReference>
<dbReference type="RefSeq" id="WP_204203811.1">
    <property type="nucleotide sequence ID" value="NZ_JAFELM010000031.1"/>
</dbReference>
<evidence type="ECO:0000256" key="3">
    <source>
        <dbReference type="ARBA" id="ARBA00004065"/>
    </source>
</evidence>
<dbReference type="InterPro" id="IPR024567">
    <property type="entry name" value="RNase_HII/HIII_dom"/>
</dbReference>
<evidence type="ECO:0000256" key="8">
    <source>
        <dbReference type="ARBA" id="ARBA00022490"/>
    </source>
</evidence>
<dbReference type="Proteomes" id="UP001518925">
    <property type="component" value="Unassembled WGS sequence"/>
</dbReference>
<comment type="cofactor">
    <cofactor evidence="2">
        <name>Mg(2+)</name>
        <dbReference type="ChEBI" id="CHEBI:18420"/>
    </cofactor>
</comment>
<evidence type="ECO:0000256" key="1">
    <source>
        <dbReference type="ARBA" id="ARBA00000077"/>
    </source>
</evidence>
<dbReference type="GO" id="GO:0004523">
    <property type="term" value="F:RNA-DNA hybrid ribonuclease activity"/>
    <property type="evidence" value="ECO:0007669"/>
    <property type="project" value="UniProtKB-EC"/>
</dbReference>
<dbReference type="CDD" id="cd07182">
    <property type="entry name" value="RNase_HII_bacteria_HII_like"/>
    <property type="match status" value="1"/>
</dbReference>
<evidence type="ECO:0000256" key="2">
    <source>
        <dbReference type="ARBA" id="ARBA00001946"/>
    </source>
</evidence>
<evidence type="ECO:0000256" key="7">
    <source>
        <dbReference type="ARBA" id="ARBA00019179"/>
    </source>
</evidence>
<feature type="domain" description="RNase H type-2" evidence="17">
    <location>
        <begin position="71"/>
        <end position="255"/>
    </location>
</feature>
<feature type="binding site" evidence="14 15">
    <location>
        <position position="78"/>
    </location>
    <ligand>
        <name>a divalent metal cation</name>
        <dbReference type="ChEBI" id="CHEBI:60240"/>
    </ligand>
</feature>
<evidence type="ECO:0000256" key="6">
    <source>
        <dbReference type="ARBA" id="ARBA00012180"/>
    </source>
</evidence>
<accession>A0ABS2DLV1</accession>
<dbReference type="NCBIfam" id="NF000595">
    <property type="entry name" value="PRK00015.1-3"/>
    <property type="match status" value="1"/>
</dbReference>
<keyword evidence="13 14" id="KW-0464">Manganese</keyword>
<evidence type="ECO:0000256" key="13">
    <source>
        <dbReference type="ARBA" id="ARBA00023211"/>
    </source>
</evidence>
<comment type="caution">
    <text evidence="18">The sequence shown here is derived from an EMBL/GenBank/DDBJ whole genome shotgun (WGS) entry which is preliminary data.</text>
</comment>
<comment type="catalytic activity">
    <reaction evidence="1 14 15 16">
        <text>Endonucleolytic cleavage to 5'-phosphomonoester.</text>
        <dbReference type="EC" id="3.1.26.4"/>
    </reaction>
</comment>
<dbReference type="Pfam" id="PF01351">
    <property type="entry name" value="RNase_HII"/>
    <property type="match status" value="1"/>
</dbReference>
<evidence type="ECO:0000259" key="17">
    <source>
        <dbReference type="PROSITE" id="PS51975"/>
    </source>
</evidence>
<keyword evidence="12 14" id="KW-0378">Hydrolase</keyword>
<feature type="binding site" evidence="14 15">
    <location>
        <position position="77"/>
    </location>
    <ligand>
        <name>a divalent metal cation</name>
        <dbReference type="ChEBI" id="CHEBI:60240"/>
    </ligand>
</feature>
<dbReference type="EMBL" id="JAFELM010000031">
    <property type="protein sequence ID" value="MBM6618463.1"/>
    <property type="molecule type" value="Genomic_DNA"/>
</dbReference>
<keyword evidence="11 14" id="KW-0255">Endonuclease</keyword>
<evidence type="ECO:0000313" key="19">
    <source>
        <dbReference type="Proteomes" id="UP001518925"/>
    </source>
</evidence>
<evidence type="ECO:0000256" key="5">
    <source>
        <dbReference type="ARBA" id="ARBA00007383"/>
    </source>
</evidence>
<dbReference type="InterPro" id="IPR036397">
    <property type="entry name" value="RNaseH_sf"/>
</dbReference>
<dbReference type="NCBIfam" id="NF000594">
    <property type="entry name" value="PRK00015.1-1"/>
    <property type="match status" value="1"/>
</dbReference>
<dbReference type="PROSITE" id="PS51975">
    <property type="entry name" value="RNASE_H_2"/>
    <property type="match status" value="1"/>
</dbReference>
<keyword evidence="9 14" id="KW-0540">Nuclease</keyword>
<dbReference type="InterPro" id="IPR001352">
    <property type="entry name" value="RNase_HII/HIII"/>
</dbReference>
<organism evidence="18 19">
    <name type="scientific">Bacillus suaedaesalsae</name>
    <dbReference type="NCBI Taxonomy" id="2810349"/>
    <lineage>
        <taxon>Bacteria</taxon>
        <taxon>Bacillati</taxon>
        <taxon>Bacillota</taxon>
        <taxon>Bacilli</taxon>
        <taxon>Bacillales</taxon>
        <taxon>Bacillaceae</taxon>
        <taxon>Bacillus</taxon>
    </lineage>
</organism>
<dbReference type="SUPFAM" id="SSF53098">
    <property type="entry name" value="Ribonuclease H-like"/>
    <property type="match status" value="1"/>
</dbReference>
<comment type="cofactor">
    <cofactor evidence="14 15">
        <name>Mn(2+)</name>
        <dbReference type="ChEBI" id="CHEBI:29035"/>
    </cofactor>
    <cofactor evidence="14 15">
        <name>Mg(2+)</name>
        <dbReference type="ChEBI" id="CHEBI:18420"/>
    </cofactor>
    <text evidence="14 15">Manganese or magnesium. Binds 1 divalent metal ion per monomer in the absence of substrate. May bind a second metal ion after substrate binding.</text>
</comment>
<comment type="function">
    <text evidence="3 14 16">Endonuclease that specifically degrades the RNA of RNA-DNA hybrids.</text>
</comment>
<sequence length="255" mass="28810">MQNYTITKITDLLSEDDVDRELINELKKDSRIGVIKLLEKWERKKEAIKKQKEKLVEMSRYEKELYKQGFKNLAGVDEVGRGPLAGPVVAAAVVLPDDFYILGINDSKQLSEGKREELFELIHQHAISIGIGIIPPQQIDEVNIYQATKLAMRKAISQLAVTPDYLLIDAMKLEIDIPQLSLVKGDEKSISIAASSIIAKVIRDRYMKRLGQDYPQFGFESHMGYGTKQHLEAITTYGVTPEHRLSFAPIKDGLK</sequence>
<evidence type="ECO:0000256" key="9">
    <source>
        <dbReference type="ARBA" id="ARBA00022722"/>
    </source>
</evidence>
<comment type="subcellular location">
    <subcellularLocation>
        <location evidence="4 14">Cytoplasm</location>
    </subcellularLocation>
</comment>
<dbReference type="InterPro" id="IPR012337">
    <property type="entry name" value="RNaseH-like_sf"/>
</dbReference>
<protein>
    <recommendedName>
        <fullName evidence="7 14">Ribonuclease HII</fullName>
        <shortName evidence="14">RNase HII</shortName>
        <ecNumber evidence="6 14">3.1.26.4</ecNumber>
    </recommendedName>
</protein>
<evidence type="ECO:0000256" key="12">
    <source>
        <dbReference type="ARBA" id="ARBA00022801"/>
    </source>
</evidence>
<dbReference type="PANTHER" id="PTHR10954:SF18">
    <property type="entry name" value="RIBONUCLEASE HII"/>
    <property type="match status" value="1"/>
</dbReference>
<evidence type="ECO:0000256" key="4">
    <source>
        <dbReference type="ARBA" id="ARBA00004496"/>
    </source>
</evidence>
<evidence type="ECO:0000256" key="16">
    <source>
        <dbReference type="RuleBase" id="RU003515"/>
    </source>
</evidence>
<evidence type="ECO:0000256" key="14">
    <source>
        <dbReference type="HAMAP-Rule" id="MF_00052"/>
    </source>
</evidence>
<evidence type="ECO:0000256" key="11">
    <source>
        <dbReference type="ARBA" id="ARBA00022759"/>
    </source>
</evidence>
<name>A0ABS2DLV1_9BACI</name>
<dbReference type="Gene3D" id="3.30.420.10">
    <property type="entry name" value="Ribonuclease H-like superfamily/Ribonuclease H"/>
    <property type="match status" value="1"/>
</dbReference>
<feature type="binding site" evidence="14 15">
    <location>
        <position position="169"/>
    </location>
    <ligand>
        <name>a divalent metal cation</name>
        <dbReference type="ChEBI" id="CHEBI:60240"/>
    </ligand>
</feature>
<comment type="similarity">
    <text evidence="5 14 16">Belongs to the RNase HII family.</text>
</comment>
<keyword evidence="19" id="KW-1185">Reference proteome</keyword>
<gene>
    <name evidence="14" type="primary">rnhB</name>
    <name evidence="18" type="ORF">JR050_12410</name>
</gene>
<keyword evidence="8 14" id="KW-0963">Cytoplasm</keyword>
<reference evidence="18 19" key="1">
    <citation type="submission" date="2021-02" db="EMBL/GenBank/DDBJ databases">
        <title>Bacillus sp. RD4P76, an endophyte from a halophyte.</title>
        <authorList>
            <person name="Sun J.-Q."/>
        </authorList>
    </citation>
    <scope>NUCLEOTIDE SEQUENCE [LARGE SCALE GENOMIC DNA]</scope>
    <source>
        <strain evidence="18 19">RD4P76</strain>
    </source>
</reference>
<evidence type="ECO:0000313" key="18">
    <source>
        <dbReference type="EMBL" id="MBM6618463.1"/>
    </source>
</evidence>
<evidence type="ECO:0000256" key="15">
    <source>
        <dbReference type="PROSITE-ProRule" id="PRU01319"/>
    </source>
</evidence>